<dbReference type="WBParaSite" id="nRc.2.0.1.t22388-RA">
    <property type="protein sequence ID" value="nRc.2.0.1.t22388-RA"/>
    <property type="gene ID" value="nRc.2.0.1.g22388"/>
</dbReference>
<keyword evidence="2" id="KW-1185">Reference proteome</keyword>
<organism evidence="2 3">
    <name type="scientific">Romanomermis culicivorax</name>
    <name type="common">Nematode worm</name>
    <dbReference type="NCBI Taxonomy" id="13658"/>
    <lineage>
        <taxon>Eukaryota</taxon>
        <taxon>Metazoa</taxon>
        <taxon>Ecdysozoa</taxon>
        <taxon>Nematoda</taxon>
        <taxon>Enoplea</taxon>
        <taxon>Dorylaimia</taxon>
        <taxon>Mermithida</taxon>
        <taxon>Mermithoidea</taxon>
        <taxon>Mermithidae</taxon>
        <taxon>Romanomermis</taxon>
    </lineage>
</organism>
<name>A0A915J7E0_ROMCU</name>
<evidence type="ECO:0000313" key="2">
    <source>
        <dbReference type="Proteomes" id="UP000887565"/>
    </source>
</evidence>
<dbReference type="Proteomes" id="UP000887565">
    <property type="component" value="Unplaced"/>
</dbReference>
<feature type="region of interest" description="Disordered" evidence="1">
    <location>
        <begin position="58"/>
        <end position="87"/>
    </location>
</feature>
<feature type="compositionally biased region" description="Basic and acidic residues" evidence="1">
    <location>
        <begin position="62"/>
        <end position="75"/>
    </location>
</feature>
<sequence length="87" mass="9890">MEFLKKPNVIFLTYLTSESDVYGIAKVTSTFSCSILQRCWSFNSFIAFSIAVSDLGSSMENQKGHNREELNEKTVRRNKITTISDQS</sequence>
<accession>A0A915J7E0</accession>
<reference evidence="3" key="1">
    <citation type="submission" date="2022-11" db="UniProtKB">
        <authorList>
            <consortium name="WormBaseParasite"/>
        </authorList>
    </citation>
    <scope>IDENTIFICATION</scope>
</reference>
<protein>
    <submittedName>
        <fullName evidence="3">Uncharacterized protein</fullName>
    </submittedName>
</protein>
<evidence type="ECO:0000313" key="3">
    <source>
        <dbReference type="WBParaSite" id="nRc.2.0.1.t22388-RA"/>
    </source>
</evidence>
<dbReference type="AlphaFoldDB" id="A0A915J7E0"/>
<proteinExistence type="predicted"/>
<evidence type="ECO:0000256" key="1">
    <source>
        <dbReference type="SAM" id="MobiDB-lite"/>
    </source>
</evidence>